<dbReference type="Gene3D" id="1.10.357.10">
    <property type="entry name" value="Tetracycline Repressor, domain 2"/>
    <property type="match status" value="1"/>
</dbReference>
<dbReference type="KEGG" id="slk:SLUN_08065"/>
<evidence type="ECO:0000313" key="1">
    <source>
        <dbReference type="EMBL" id="AVZ72167.1"/>
    </source>
</evidence>
<sequence length="59" mass="6321">MSPAVFRETADGEGFREVESGAYPRLAAAFADGIGALDPDEVFERVLTRVLDAFQSSAN</sequence>
<dbReference type="Proteomes" id="UP000244201">
    <property type="component" value="Chromosome"/>
</dbReference>
<reference evidence="1 2" key="1">
    <citation type="submission" date="2018-01" db="EMBL/GenBank/DDBJ databases">
        <title>Complete genome sequence of Streptomyces lunaelactis MM109T, a Ferroverdin A producer isolated from cave moonmilk deposits.</title>
        <authorList>
            <person name="Naome A."/>
            <person name="Martinet L."/>
            <person name="Maciejewska M."/>
            <person name="Anderssen S."/>
            <person name="Adam D."/>
            <person name="Tenconi E."/>
            <person name="Deflandre B."/>
            <person name="Arguelles-Arias A."/>
            <person name="Calusinska M."/>
            <person name="Copieters W."/>
            <person name="Karim L."/>
            <person name="Hanikenne M."/>
            <person name="Baurain D."/>
            <person name="van Wezel G."/>
            <person name="Smargiasso N."/>
            <person name="de Pauw E."/>
            <person name="Delfosse P."/>
            <person name="Rigali S."/>
        </authorList>
    </citation>
    <scope>NUCLEOTIDE SEQUENCE [LARGE SCALE GENOMIC DNA]</scope>
    <source>
        <strain evidence="1 2">MM109</strain>
    </source>
</reference>
<accession>A0A2R4SZA1</accession>
<evidence type="ECO:0000313" key="2">
    <source>
        <dbReference type="Proteomes" id="UP000244201"/>
    </source>
</evidence>
<organism evidence="1 2">
    <name type="scientific">Streptomyces lunaelactis</name>
    <dbReference type="NCBI Taxonomy" id="1535768"/>
    <lineage>
        <taxon>Bacteria</taxon>
        <taxon>Bacillati</taxon>
        <taxon>Actinomycetota</taxon>
        <taxon>Actinomycetes</taxon>
        <taxon>Kitasatosporales</taxon>
        <taxon>Streptomycetaceae</taxon>
        <taxon>Streptomyces</taxon>
    </lineage>
</organism>
<dbReference type="OrthoDB" id="2570341at2"/>
<dbReference type="AlphaFoldDB" id="A0A2R4SZA1"/>
<gene>
    <name evidence="1" type="ORF">SLUN_08065</name>
</gene>
<proteinExistence type="predicted"/>
<keyword evidence="2" id="KW-1185">Reference proteome</keyword>
<name>A0A2R4SZA1_9ACTN</name>
<protein>
    <submittedName>
        <fullName evidence="1">Uncharacterized protein</fullName>
    </submittedName>
</protein>
<dbReference type="EMBL" id="CP026304">
    <property type="protein sequence ID" value="AVZ72167.1"/>
    <property type="molecule type" value="Genomic_DNA"/>
</dbReference>